<comment type="caution">
    <text evidence="1">The sequence shown here is derived from an EMBL/GenBank/DDBJ whole genome shotgun (WGS) entry which is preliminary data.</text>
</comment>
<dbReference type="EMBL" id="BARV01001035">
    <property type="protein sequence ID" value="GAH91217.1"/>
    <property type="molecule type" value="Genomic_DNA"/>
</dbReference>
<gene>
    <name evidence="1" type="ORF">S06H3_03246</name>
</gene>
<organism evidence="1">
    <name type="scientific">marine sediment metagenome</name>
    <dbReference type="NCBI Taxonomy" id="412755"/>
    <lineage>
        <taxon>unclassified sequences</taxon>
        <taxon>metagenomes</taxon>
        <taxon>ecological metagenomes</taxon>
    </lineage>
</organism>
<dbReference type="NCBIfam" id="TIGR01909">
    <property type="entry name" value="C_GCAxxG_C_C"/>
    <property type="match status" value="1"/>
</dbReference>
<sequence length="142" mass="15844">MLKELIQDGYGIKEDLNCAEAILYGANQVYHLDLNPDSLKMTAAFGGGMAIESVCGVLTASVMVLGKLFVPDVAHKHPEIKELCKELFDTFEKEMGDILCKPLKDNYRTEERKCKDVILKGAEILNKIVTRELKSLSKVKLI</sequence>
<evidence type="ECO:0000313" key="1">
    <source>
        <dbReference type="EMBL" id="GAH91217.1"/>
    </source>
</evidence>
<dbReference type="Pfam" id="PF09719">
    <property type="entry name" value="C_GCAxxG_C_C"/>
    <property type="match status" value="1"/>
</dbReference>
<dbReference type="AlphaFoldDB" id="X1JB58"/>
<evidence type="ECO:0008006" key="2">
    <source>
        <dbReference type="Google" id="ProtNLM"/>
    </source>
</evidence>
<name>X1JB58_9ZZZZ</name>
<reference evidence="1" key="1">
    <citation type="journal article" date="2014" name="Front. Microbiol.">
        <title>High frequency of phylogenetically diverse reductive dehalogenase-homologous genes in deep subseafloor sedimentary metagenomes.</title>
        <authorList>
            <person name="Kawai M."/>
            <person name="Futagami T."/>
            <person name="Toyoda A."/>
            <person name="Takaki Y."/>
            <person name="Nishi S."/>
            <person name="Hori S."/>
            <person name="Arai W."/>
            <person name="Tsubouchi T."/>
            <person name="Morono Y."/>
            <person name="Uchiyama I."/>
            <person name="Ito T."/>
            <person name="Fujiyama A."/>
            <person name="Inagaki F."/>
            <person name="Takami H."/>
        </authorList>
    </citation>
    <scope>NUCLEOTIDE SEQUENCE</scope>
    <source>
        <strain evidence="1">Expedition CK06-06</strain>
    </source>
</reference>
<proteinExistence type="predicted"/>
<dbReference type="InterPro" id="IPR010181">
    <property type="entry name" value="CGCAxxGCC_motif"/>
</dbReference>
<accession>X1JB58</accession>
<protein>
    <recommendedName>
        <fullName evidence="2">C_GCAxxG_C_C family protein</fullName>
    </recommendedName>
</protein>